<evidence type="ECO:0000313" key="5">
    <source>
        <dbReference type="Proteomes" id="UP000241208"/>
    </source>
</evidence>
<dbReference type="EMBL" id="PYZR01000095">
    <property type="protein sequence ID" value="PTF65959.1"/>
    <property type="molecule type" value="Genomic_DNA"/>
</dbReference>
<protein>
    <recommendedName>
        <fullName evidence="6">DNA adenine methylase</fullName>
    </recommendedName>
</protein>
<evidence type="ECO:0000256" key="3">
    <source>
        <dbReference type="ARBA" id="ARBA00022691"/>
    </source>
</evidence>
<dbReference type="AlphaFoldDB" id="A0A2T4LRJ1"/>
<keyword evidence="2" id="KW-0808">Transferase</keyword>
<accession>A0A2T4LRJ1</accession>
<sequence length="126" mass="15026">MRPIKPIIKYPGGKSAELKIIKKYQPKIIDNYIEPFVGGGAVFFDTLPKNKSFINDSSKELMLYYKAIKNNDEKFITFLEKINNIWMETRNIIIDNKNEYLLRYIHNLKLLKSTRTYYKHMPEFKV</sequence>
<dbReference type="Proteomes" id="UP000241208">
    <property type="component" value="Unassembled WGS sequence"/>
</dbReference>
<dbReference type="GO" id="GO:0009307">
    <property type="term" value="P:DNA restriction-modification system"/>
    <property type="evidence" value="ECO:0007669"/>
    <property type="project" value="InterPro"/>
</dbReference>
<dbReference type="RefSeq" id="WP_107523547.1">
    <property type="nucleotide sequence ID" value="NZ_JBETMM010000001.1"/>
</dbReference>
<comment type="caution">
    <text evidence="4">The sequence shown here is derived from an EMBL/GenBank/DDBJ whole genome shotgun (WGS) entry which is preliminary data.</text>
</comment>
<dbReference type="GO" id="GO:0043565">
    <property type="term" value="F:sequence-specific DNA binding"/>
    <property type="evidence" value="ECO:0007669"/>
    <property type="project" value="TreeGrafter"/>
</dbReference>
<dbReference type="InterPro" id="IPR029063">
    <property type="entry name" value="SAM-dependent_MTases_sf"/>
</dbReference>
<name>A0A2T4LRJ1_9STAP</name>
<dbReference type="Pfam" id="PF02086">
    <property type="entry name" value="MethyltransfD12"/>
    <property type="match status" value="1"/>
</dbReference>
<dbReference type="PRINTS" id="PR00505">
    <property type="entry name" value="D12N6MTFRASE"/>
</dbReference>
<keyword evidence="1" id="KW-0489">Methyltransferase</keyword>
<dbReference type="PANTHER" id="PTHR30481">
    <property type="entry name" value="DNA ADENINE METHYLASE"/>
    <property type="match status" value="1"/>
</dbReference>
<evidence type="ECO:0008006" key="6">
    <source>
        <dbReference type="Google" id="ProtNLM"/>
    </source>
</evidence>
<dbReference type="InterPro" id="IPR012327">
    <property type="entry name" value="MeTrfase_D12"/>
</dbReference>
<proteinExistence type="predicted"/>
<keyword evidence="3" id="KW-0949">S-adenosyl-L-methionine</keyword>
<dbReference type="SUPFAM" id="SSF53335">
    <property type="entry name" value="S-adenosyl-L-methionine-dependent methyltransferases"/>
    <property type="match status" value="1"/>
</dbReference>
<dbReference type="Gene3D" id="3.40.50.150">
    <property type="entry name" value="Vaccinia Virus protein VP39"/>
    <property type="match status" value="1"/>
</dbReference>
<dbReference type="GO" id="GO:0032259">
    <property type="term" value="P:methylation"/>
    <property type="evidence" value="ECO:0007669"/>
    <property type="project" value="UniProtKB-KW"/>
</dbReference>
<dbReference type="GO" id="GO:0006298">
    <property type="term" value="P:mismatch repair"/>
    <property type="evidence" value="ECO:0007669"/>
    <property type="project" value="TreeGrafter"/>
</dbReference>
<organism evidence="4 5">
    <name type="scientific">Staphylococcus cohnii</name>
    <dbReference type="NCBI Taxonomy" id="29382"/>
    <lineage>
        <taxon>Bacteria</taxon>
        <taxon>Bacillati</taxon>
        <taxon>Bacillota</taxon>
        <taxon>Bacilli</taxon>
        <taxon>Bacillales</taxon>
        <taxon>Staphylococcaceae</taxon>
        <taxon>Staphylococcus</taxon>
        <taxon>Staphylococcus cohnii species complex</taxon>
    </lineage>
</organism>
<dbReference type="GO" id="GO:1904047">
    <property type="term" value="F:S-adenosyl-L-methionine binding"/>
    <property type="evidence" value="ECO:0007669"/>
    <property type="project" value="TreeGrafter"/>
</dbReference>
<evidence type="ECO:0000256" key="2">
    <source>
        <dbReference type="ARBA" id="ARBA00022679"/>
    </source>
</evidence>
<evidence type="ECO:0000313" key="4">
    <source>
        <dbReference type="EMBL" id="PTF65959.1"/>
    </source>
</evidence>
<gene>
    <name evidence="4" type="ORF">BUY34_08505</name>
</gene>
<evidence type="ECO:0000256" key="1">
    <source>
        <dbReference type="ARBA" id="ARBA00022603"/>
    </source>
</evidence>
<reference evidence="4 5" key="1">
    <citation type="journal article" date="2016" name="Front. Microbiol.">
        <title>Comprehensive Phylogenetic Analysis of Bovine Non-aureus Staphylococci Species Based on Whole-Genome Sequencing.</title>
        <authorList>
            <person name="Naushad S."/>
            <person name="Barkema H.W."/>
            <person name="Luby C."/>
            <person name="Condas L.A."/>
            <person name="Nobrega D.B."/>
            <person name="Carson D.A."/>
            <person name="De Buck J."/>
        </authorList>
    </citation>
    <scope>NUCLEOTIDE SEQUENCE [LARGE SCALE GENOMIC DNA]</scope>
    <source>
        <strain evidence="4 5">SNUC 3829</strain>
    </source>
</reference>
<dbReference type="GO" id="GO:0009007">
    <property type="term" value="F:site-specific DNA-methyltransferase (adenine-specific) activity"/>
    <property type="evidence" value="ECO:0007669"/>
    <property type="project" value="UniProtKB-EC"/>
</dbReference>